<evidence type="ECO:0000313" key="3">
    <source>
        <dbReference type="Proteomes" id="UP000238157"/>
    </source>
</evidence>
<gene>
    <name evidence="2" type="ORF">CLW00_104285</name>
</gene>
<evidence type="ECO:0000313" key="2">
    <source>
        <dbReference type="EMBL" id="PRY88634.1"/>
    </source>
</evidence>
<comment type="caution">
    <text evidence="2">The sequence shown here is derived from an EMBL/GenBank/DDBJ whole genome shotgun (WGS) entry which is preliminary data.</text>
</comment>
<keyword evidence="1" id="KW-1133">Transmembrane helix</keyword>
<dbReference type="EMBL" id="PVTR01000004">
    <property type="protein sequence ID" value="PRY88634.1"/>
    <property type="molecule type" value="Genomic_DNA"/>
</dbReference>
<proteinExistence type="predicted"/>
<sequence length="119" mass="13534">MALLLRQLFGFSMGLYFIVLALIFPIIHQPIDFSGAESKNTISAVSFWENFDVDNAVISADLTSAPSQKEYSGENPYFDTYIAHAYCLASFIKCRIEITARVFVAFGIKELKFPSHYFW</sequence>
<keyword evidence="3" id="KW-1185">Reference proteome</keyword>
<dbReference type="Proteomes" id="UP000238157">
    <property type="component" value="Unassembled WGS sequence"/>
</dbReference>
<keyword evidence="1" id="KW-0472">Membrane</keyword>
<accession>A0A2T0WQ30</accession>
<reference evidence="2 3" key="1">
    <citation type="submission" date="2018-03" db="EMBL/GenBank/DDBJ databases">
        <title>Genomic Encyclopedia of Archaeal and Bacterial Type Strains, Phase II (KMG-II): from individual species to whole genera.</title>
        <authorList>
            <person name="Goeker M."/>
        </authorList>
    </citation>
    <scope>NUCLEOTIDE SEQUENCE [LARGE SCALE GENOMIC DNA]</scope>
    <source>
        <strain evidence="2 3">DSM 27929</strain>
    </source>
</reference>
<feature type="transmembrane region" description="Helical" evidence="1">
    <location>
        <begin position="7"/>
        <end position="27"/>
    </location>
</feature>
<dbReference type="RefSeq" id="WP_106133349.1">
    <property type="nucleotide sequence ID" value="NZ_PVTR01000004.1"/>
</dbReference>
<protein>
    <submittedName>
        <fullName evidence="2">Uncharacterized protein</fullName>
    </submittedName>
</protein>
<keyword evidence="1" id="KW-0812">Transmembrane</keyword>
<dbReference type="AlphaFoldDB" id="A0A2T0WQ30"/>
<dbReference type="OrthoDB" id="839026at2"/>
<name>A0A2T0WQ30_9BACT</name>
<evidence type="ECO:0000256" key="1">
    <source>
        <dbReference type="SAM" id="Phobius"/>
    </source>
</evidence>
<organism evidence="2 3">
    <name type="scientific">Mongoliibacter ruber</name>
    <dbReference type="NCBI Taxonomy" id="1750599"/>
    <lineage>
        <taxon>Bacteria</taxon>
        <taxon>Pseudomonadati</taxon>
        <taxon>Bacteroidota</taxon>
        <taxon>Cytophagia</taxon>
        <taxon>Cytophagales</taxon>
        <taxon>Cyclobacteriaceae</taxon>
        <taxon>Mongoliibacter</taxon>
    </lineage>
</organism>